<dbReference type="InterPro" id="IPR032720">
    <property type="entry name" value="Cys_rich_CWC"/>
</dbReference>
<dbReference type="EMBL" id="JAGQDE010000002">
    <property type="protein sequence ID" value="MBQ0957780.1"/>
    <property type="molecule type" value="Genomic_DNA"/>
</dbReference>
<name>A0A941BP81_9BURK</name>
<gene>
    <name evidence="1" type="ORF">KAK06_02310</name>
</gene>
<proteinExistence type="predicted"/>
<accession>A0A941BP81</accession>
<protein>
    <submittedName>
        <fullName evidence="1">Cysteine-rich CWC family protein</fullName>
    </submittedName>
</protein>
<organism evidence="1 2">
    <name type="scientific">Ideonella aquatica</name>
    <dbReference type="NCBI Taxonomy" id="2824119"/>
    <lineage>
        <taxon>Bacteria</taxon>
        <taxon>Pseudomonadati</taxon>
        <taxon>Pseudomonadota</taxon>
        <taxon>Betaproteobacteria</taxon>
        <taxon>Burkholderiales</taxon>
        <taxon>Sphaerotilaceae</taxon>
        <taxon>Ideonella</taxon>
    </lineage>
</organism>
<keyword evidence="2" id="KW-1185">Reference proteome</keyword>
<dbReference type="Proteomes" id="UP000678374">
    <property type="component" value="Unassembled WGS sequence"/>
</dbReference>
<dbReference type="RefSeq" id="WP_210800189.1">
    <property type="nucleotide sequence ID" value="NZ_JAGQDE010000002.1"/>
</dbReference>
<evidence type="ECO:0000313" key="2">
    <source>
        <dbReference type="Proteomes" id="UP000678374"/>
    </source>
</evidence>
<comment type="caution">
    <text evidence="1">The sequence shown here is derived from an EMBL/GenBank/DDBJ whole genome shotgun (WGS) entry which is preliminary data.</text>
</comment>
<evidence type="ECO:0000313" key="1">
    <source>
        <dbReference type="EMBL" id="MBQ0957780.1"/>
    </source>
</evidence>
<sequence length="81" mass="8150">MPTPVDPLLSIDRCPRCGGAFHCGAKDTAPCACTGLTLTPELLAGLRARWSRCLCLACLSALAAGAPLAPGDGPGQGVSRT</sequence>
<reference evidence="1" key="1">
    <citation type="submission" date="2021-04" db="EMBL/GenBank/DDBJ databases">
        <title>The genome sequence of Ideonella sp. 4Y11.</title>
        <authorList>
            <person name="Liu Y."/>
        </authorList>
    </citation>
    <scope>NUCLEOTIDE SEQUENCE</scope>
    <source>
        <strain evidence="1">4Y11</strain>
    </source>
</reference>
<dbReference type="AlphaFoldDB" id="A0A941BP81"/>
<dbReference type="Pfam" id="PF14375">
    <property type="entry name" value="Cys_rich_CWC"/>
    <property type="match status" value="1"/>
</dbReference>